<gene>
    <name evidence="2" type="ORF">PECUL_23A030411</name>
</gene>
<protein>
    <submittedName>
        <fullName evidence="2">VAC14 homolog</fullName>
    </submittedName>
</protein>
<organism evidence="2 3">
    <name type="scientific">Pelobates cultripes</name>
    <name type="common">Western spadefoot toad</name>
    <dbReference type="NCBI Taxonomy" id="61616"/>
    <lineage>
        <taxon>Eukaryota</taxon>
        <taxon>Metazoa</taxon>
        <taxon>Chordata</taxon>
        <taxon>Craniata</taxon>
        <taxon>Vertebrata</taxon>
        <taxon>Euteleostomi</taxon>
        <taxon>Amphibia</taxon>
        <taxon>Batrachia</taxon>
        <taxon>Anura</taxon>
        <taxon>Pelobatoidea</taxon>
        <taxon>Pelobatidae</taxon>
        <taxon>Pelobates</taxon>
    </lineage>
</organism>
<dbReference type="Proteomes" id="UP001295444">
    <property type="component" value="Chromosome 12"/>
</dbReference>
<name>A0AAD1TF93_PELCU</name>
<dbReference type="EMBL" id="OW240923">
    <property type="protein sequence ID" value="CAH2323892.1"/>
    <property type="molecule type" value="Genomic_DNA"/>
</dbReference>
<feature type="compositionally biased region" description="Low complexity" evidence="1">
    <location>
        <begin position="58"/>
        <end position="71"/>
    </location>
</feature>
<evidence type="ECO:0000256" key="1">
    <source>
        <dbReference type="SAM" id="MobiDB-lite"/>
    </source>
</evidence>
<keyword evidence="3" id="KW-1185">Reference proteome</keyword>
<reference evidence="2" key="1">
    <citation type="submission" date="2022-03" db="EMBL/GenBank/DDBJ databases">
        <authorList>
            <person name="Alioto T."/>
            <person name="Alioto T."/>
            <person name="Gomez Garrido J."/>
        </authorList>
    </citation>
    <scope>NUCLEOTIDE SEQUENCE</scope>
</reference>
<evidence type="ECO:0000313" key="3">
    <source>
        <dbReference type="Proteomes" id="UP001295444"/>
    </source>
</evidence>
<sequence length="89" mass="9537">MLTDSHLSLIMFLFQMFRHTDSLFPILLKTLSDESDEVILKDLEVLAEIASSPAGQTDSSSDSPGLLSGPSELHVPAPSRGSQGEPLAL</sequence>
<accession>A0AAD1TF93</accession>
<dbReference type="AlphaFoldDB" id="A0AAD1TF93"/>
<evidence type="ECO:0000313" key="2">
    <source>
        <dbReference type="EMBL" id="CAH2323892.1"/>
    </source>
</evidence>
<proteinExistence type="predicted"/>
<feature type="region of interest" description="Disordered" evidence="1">
    <location>
        <begin position="51"/>
        <end position="89"/>
    </location>
</feature>